<dbReference type="Gene3D" id="3.40.50.1820">
    <property type="entry name" value="alpha/beta hydrolase"/>
    <property type="match status" value="1"/>
</dbReference>
<organism evidence="1">
    <name type="scientific">bioreactor metagenome</name>
    <dbReference type="NCBI Taxonomy" id="1076179"/>
    <lineage>
        <taxon>unclassified sequences</taxon>
        <taxon>metagenomes</taxon>
        <taxon>ecological metagenomes</taxon>
    </lineage>
</organism>
<sequence>MFKQNLLIENIPAIIWGKKSNKIIVAVHGNMSSKSDIPIEILAEEAILEGYQVLSFDLPEHGDRKAAPELCKVQNCVQELGKIMEAAQKNSNEISLFACSIGAYFSLLAYKDVQLKQSLFLSPVVDMSRIIDNMMKWFHVSCEQLKSEQEVATPTGNKLYWDYYCYVQENPIEQWNSPTNILYGKDDNICEIDVLSAFSKKFNCGMEIMEHGEHYFHTPEQLDFFRQWLKKYLNKSNPK</sequence>
<dbReference type="EMBL" id="VSSQ01000215">
    <property type="protein sequence ID" value="MPL86043.1"/>
    <property type="molecule type" value="Genomic_DNA"/>
</dbReference>
<name>A0A644V5E5_9ZZZZ</name>
<dbReference type="SUPFAM" id="SSF53474">
    <property type="entry name" value="alpha/beta-Hydrolases"/>
    <property type="match status" value="1"/>
</dbReference>
<protein>
    <submittedName>
        <fullName evidence="1">IS1595 family transposase ISBth19</fullName>
    </submittedName>
</protein>
<dbReference type="AlphaFoldDB" id="A0A644V5E5"/>
<gene>
    <name evidence="1" type="ORF">SDC9_32019</name>
</gene>
<proteinExistence type="predicted"/>
<comment type="caution">
    <text evidence="1">The sequence shown here is derived from an EMBL/GenBank/DDBJ whole genome shotgun (WGS) entry which is preliminary data.</text>
</comment>
<evidence type="ECO:0000313" key="1">
    <source>
        <dbReference type="EMBL" id="MPL86043.1"/>
    </source>
</evidence>
<reference evidence="1" key="1">
    <citation type="submission" date="2019-08" db="EMBL/GenBank/DDBJ databases">
        <authorList>
            <person name="Kucharzyk K."/>
            <person name="Murdoch R.W."/>
            <person name="Higgins S."/>
            <person name="Loffler F."/>
        </authorList>
    </citation>
    <scope>NUCLEOTIDE SEQUENCE</scope>
</reference>
<dbReference type="InterPro" id="IPR029058">
    <property type="entry name" value="AB_hydrolase_fold"/>
</dbReference>
<accession>A0A644V5E5</accession>